<keyword evidence="15" id="KW-1185">Reference proteome</keyword>
<evidence type="ECO:0000256" key="12">
    <source>
        <dbReference type="PROSITE-ProRule" id="PRU00267"/>
    </source>
</evidence>
<evidence type="ECO:0000313" key="15">
    <source>
        <dbReference type="Proteomes" id="UP000821837"/>
    </source>
</evidence>
<dbReference type="PROSITE" id="PS50118">
    <property type="entry name" value="HMG_BOX_2"/>
    <property type="match status" value="1"/>
</dbReference>
<evidence type="ECO:0000256" key="2">
    <source>
        <dbReference type="ARBA" id="ARBA00005998"/>
    </source>
</evidence>
<dbReference type="PANTHER" id="PTHR10270">
    <property type="entry name" value="SOX TRANSCRIPTION FACTOR"/>
    <property type="match status" value="1"/>
</dbReference>
<dbReference type="GO" id="GO:0001228">
    <property type="term" value="F:DNA-binding transcription activator activity, RNA polymerase II-specific"/>
    <property type="evidence" value="ECO:0007669"/>
    <property type="project" value="TreeGrafter"/>
</dbReference>
<dbReference type="Pfam" id="PF00505">
    <property type="entry name" value="HMG_box"/>
    <property type="match status" value="1"/>
</dbReference>
<evidence type="ECO:0000259" key="13">
    <source>
        <dbReference type="PROSITE" id="PS50118"/>
    </source>
</evidence>
<evidence type="ECO:0000256" key="8">
    <source>
        <dbReference type="ARBA" id="ARBA00023159"/>
    </source>
</evidence>
<feature type="DNA-binding region" description="HMG box" evidence="12">
    <location>
        <begin position="15"/>
        <end position="79"/>
    </location>
</feature>
<keyword evidence="7 12" id="KW-0238">DNA-binding</keyword>
<evidence type="ECO:0000256" key="10">
    <source>
        <dbReference type="ARBA" id="ARBA00032498"/>
    </source>
</evidence>
<dbReference type="EMBL" id="JABSTV010001245">
    <property type="protein sequence ID" value="KAH7983765.1"/>
    <property type="molecule type" value="Genomic_DNA"/>
</dbReference>
<comment type="caution">
    <text evidence="14">The sequence shown here is derived from an EMBL/GenBank/DDBJ whole genome shotgun (WGS) entry which is preliminary data.</text>
</comment>
<evidence type="ECO:0000256" key="9">
    <source>
        <dbReference type="ARBA" id="ARBA00023163"/>
    </source>
</evidence>
<dbReference type="InterPro" id="IPR050140">
    <property type="entry name" value="SRY-related_HMG-box_TF-like"/>
</dbReference>
<proteinExistence type="inferred from homology"/>
<organism evidence="14 15">
    <name type="scientific">Rhipicephalus sanguineus</name>
    <name type="common">Brown dog tick</name>
    <name type="synonym">Ixodes sanguineus</name>
    <dbReference type="NCBI Taxonomy" id="34632"/>
    <lineage>
        <taxon>Eukaryota</taxon>
        <taxon>Metazoa</taxon>
        <taxon>Ecdysozoa</taxon>
        <taxon>Arthropoda</taxon>
        <taxon>Chelicerata</taxon>
        <taxon>Arachnida</taxon>
        <taxon>Acari</taxon>
        <taxon>Parasitiformes</taxon>
        <taxon>Ixodida</taxon>
        <taxon>Ixodoidea</taxon>
        <taxon>Ixodidae</taxon>
        <taxon>Rhipicephalinae</taxon>
        <taxon>Rhipicephalus</taxon>
        <taxon>Rhipicephalus</taxon>
    </lineage>
</organism>
<accession>A0A9D4TAA1</accession>
<dbReference type="GO" id="GO:0030154">
    <property type="term" value="P:cell differentiation"/>
    <property type="evidence" value="ECO:0007669"/>
    <property type="project" value="UniProtKB-KW"/>
</dbReference>
<evidence type="ECO:0000256" key="7">
    <source>
        <dbReference type="ARBA" id="ARBA00023125"/>
    </source>
</evidence>
<dbReference type="AlphaFoldDB" id="A0A9D4TAA1"/>
<feature type="domain" description="HMG box" evidence="13">
    <location>
        <begin position="15"/>
        <end position="79"/>
    </location>
</feature>
<evidence type="ECO:0000256" key="4">
    <source>
        <dbReference type="ARBA" id="ARBA00022782"/>
    </source>
</evidence>
<dbReference type="InterPro" id="IPR036910">
    <property type="entry name" value="HMG_box_dom_sf"/>
</dbReference>
<evidence type="ECO:0000256" key="11">
    <source>
        <dbReference type="ARBA" id="ARBA00045821"/>
    </source>
</evidence>
<dbReference type="SMART" id="SM00398">
    <property type="entry name" value="HMG"/>
    <property type="match status" value="1"/>
</dbReference>
<keyword evidence="8" id="KW-0010">Activator</keyword>
<dbReference type="GO" id="GO:0007548">
    <property type="term" value="P:sex differentiation"/>
    <property type="evidence" value="ECO:0007669"/>
    <property type="project" value="UniProtKB-KW"/>
</dbReference>
<keyword evidence="5" id="KW-0112">Calmodulin-binding</keyword>
<name>A0A9D4TAA1_RHISA</name>
<dbReference type="PANTHER" id="PTHR10270:SF161">
    <property type="entry name" value="SEX-DETERMINING REGION Y PROTEIN"/>
    <property type="match status" value="1"/>
</dbReference>
<dbReference type="VEuPathDB" id="VectorBase:RSAN_027049"/>
<reference evidence="14" key="2">
    <citation type="submission" date="2021-09" db="EMBL/GenBank/DDBJ databases">
        <authorList>
            <person name="Jia N."/>
            <person name="Wang J."/>
            <person name="Shi W."/>
            <person name="Du L."/>
            <person name="Sun Y."/>
            <person name="Zhan W."/>
            <person name="Jiang J."/>
            <person name="Wang Q."/>
            <person name="Zhang B."/>
            <person name="Ji P."/>
            <person name="Sakyi L.B."/>
            <person name="Cui X."/>
            <person name="Yuan T."/>
            <person name="Jiang B."/>
            <person name="Yang W."/>
            <person name="Lam T.T.-Y."/>
            <person name="Chang Q."/>
            <person name="Ding S."/>
            <person name="Wang X."/>
            <person name="Zhu J."/>
            <person name="Ruan X."/>
            <person name="Zhao L."/>
            <person name="Wei J."/>
            <person name="Que T."/>
            <person name="Du C."/>
            <person name="Cheng J."/>
            <person name="Dai P."/>
            <person name="Han X."/>
            <person name="Huang E."/>
            <person name="Gao Y."/>
            <person name="Liu J."/>
            <person name="Shao H."/>
            <person name="Ye R."/>
            <person name="Li L."/>
            <person name="Wei W."/>
            <person name="Wang X."/>
            <person name="Wang C."/>
            <person name="Huo Q."/>
            <person name="Li W."/>
            <person name="Guo W."/>
            <person name="Chen H."/>
            <person name="Chen S."/>
            <person name="Zhou L."/>
            <person name="Zhou L."/>
            <person name="Ni X."/>
            <person name="Tian J."/>
            <person name="Zhou Y."/>
            <person name="Sheng Y."/>
            <person name="Liu T."/>
            <person name="Pan Y."/>
            <person name="Xia L."/>
            <person name="Li J."/>
            <person name="Zhao F."/>
            <person name="Cao W."/>
        </authorList>
    </citation>
    <scope>NUCLEOTIDE SEQUENCE</scope>
    <source>
        <strain evidence="14">Rsan-2018</strain>
        <tissue evidence="14">Larvae</tissue>
    </source>
</reference>
<dbReference type="Proteomes" id="UP000821837">
    <property type="component" value="Chromosome 1"/>
</dbReference>
<comment type="function">
    <text evidence="11">Transcriptional regulator that controls a genetic switch in male development. It is necessary and sufficient for initiating male sex determination by directing the development of supporting cell precursors (pre-Sertoli cells) as Sertoli rather than granulosa cells. Involved in different aspects of gene regulation including promoter activation or repression. Binds to the DNA consensus sequence 5'-[AT]AACAA[AT]-3'. SRY HMG box recognizes DNA by partial intercalation in the minor groove and promotes DNA bending. Also involved in pre-mRNA splicing. In male adult brain involved in the maintenance of motor functions of dopaminergic neurons.</text>
</comment>
<keyword evidence="12" id="KW-0539">Nucleus</keyword>
<sequence length="178" mass="20756">MSREVNSCHYRRPLIPPPRNAFMQFAQEKRRSLADEKANEANQRMCRLWRSLSVAAKKSYHRKAAEAAAVHRRRYPDYVYCHRGARQRKKQEHRQKGHLWRKALQLNFRGRFAGSRLMGVPGAIRCPHHDRTGTYGVQPVLLAIKFREQVTERRRRETPMPPPRCCLARLCGPTSGTA</sequence>
<evidence type="ECO:0000313" key="14">
    <source>
        <dbReference type="EMBL" id="KAH7983765.1"/>
    </source>
</evidence>
<keyword evidence="6" id="KW-0726">Sexual differentiation</keyword>
<dbReference type="SUPFAM" id="SSF47095">
    <property type="entry name" value="HMG-box"/>
    <property type="match status" value="1"/>
</dbReference>
<dbReference type="GO" id="GO:0016607">
    <property type="term" value="C:nuclear speck"/>
    <property type="evidence" value="ECO:0007669"/>
    <property type="project" value="UniProtKB-SubCell"/>
</dbReference>
<evidence type="ECO:0000256" key="5">
    <source>
        <dbReference type="ARBA" id="ARBA00022860"/>
    </source>
</evidence>
<reference evidence="14" key="1">
    <citation type="journal article" date="2020" name="Cell">
        <title>Large-Scale Comparative Analyses of Tick Genomes Elucidate Their Genetic Diversity and Vector Capacities.</title>
        <authorList>
            <consortium name="Tick Genome and Microbiome Consortium (TIGMIC)"/>
            <person name="Jia N."/>
            <person name="Wang J."/>
            <person name="Shi W."/>
            <person name="Du L."/>
            <person name="Sun Y."/>
            <person name="Zhan W."/>
            <person name="Jiang J.F."/>
            <person name="Wang Q."/>
            <person name="Zhang B."/>
            <person name="Ji P."/>
            <person name="Bell-Sakyi L."/>
            <person name="Cui X.M."/>
            <person name="Yuan T.T."/>
            <person name="Jiang B.G."/>
            <person name="Yang W.F."/>
            <person name="Lam T.T."/>
            <person name="Chang Q.C."/>
            <person name="Ding S.J."/>
            <person name="Wang X.J."/>
            <person name="Zhu J.G."/>
            <person name="Ruan X.D."/>
            <person name="Zhao L."/>
            <person name="Wei J.T."/>
            <person name="Ye R.Z."/>
            <person name="Que T.C."/>
            <person name="Du C.H."/>
            <person name="Zhou Y.H."/>
            <person name="Cheng J.X."/>
            <person name="Dai P.F."/>
            <person name="Guo W.B."/>
            <person name="Han X.H."/>
            <person name="Huang E.J."/>
            <person name="Li L.F."/>
            <person name="Wei W."/>
            <person name="Gao Y.C."/>
            <person name="Liu J.Z."/>
            <person name="Shao H.Z."/>
            <person name="Wang X."/>
            <person name="Wang C.C."/>
            <person name="Yang T.C."/>
            <person name="Huo Q.B."/>
            <person name="Li W."/>
            <person name="Chen H.Y."/>
            <person name="Chen S.E."/>
            <person name="Zhou L.G."/>
            <person name="Ni X.B."/>
            <person name="Tian J.H."/>
            <person name="Sheng Y."/>
            <person name="Liu T."/>
            <person name="Pan Y.S."/>
            <person name="Xia L.Y."/>
            <person name="Li J."/>
            <person name="Zhao F."/>
            <person name="Cao W.C."/>
        </authorList>
    </citation>
    <scope>NUCLEOTIDE SEQUENCE</scope>
    <source>
        <strain evidence="14">Rsan-2018</strain>
    </source>
</reference>
<evidence type="ECO:0000256" key="1">
    <source>
        <dbReference type="ARBA" id="ARBA00004324"/>
    </source>
</evidence>
<evidence type="ECO:0000256" key="6">
    <source>
        <dbReference type="ARBA" id="ARBA00022928"/>
    </source>
</evidence>
<comment type="subcellular location">
    <subcellularLocation>
        <location evidence="1">Nucleus speckle</location>
    </subcellularLocation>
</comment>
<dbReference type="GO" id="GO:0005516">
    <property type="term" value="F:calmodulin binding"/>
    <property type="evidence" value="ECO:0007669"/>
    <property type="project" value="UniProtKB-KW"/>
</dbReference>
<dbReference type="GO" id="GO:0000978">
    <property type="term" value="F:RNA polymerase II cis-regulatory region sequence-specific DNA binding"/>
    <property type="evidence" value="ECO:0007669"/>
    <property type="project" value="TreeGrafter"/>
</dbReference>
<keyword evidence="4" id="KW-0221">Differentiation</keyword>
<dbReference type="InterPro" id="IPR009071">
    <property type="entry name" value="HMG_box_dom"/>
</dbReference>
<gene>
    <name evidence="14" type="ORF">HPB52_014124</name>
</gene>
<comment type="similarity">
    <text evidence="2">Belongs to the SRY family.</text>
</comment>
<protein>
    <recommendedName>
        <fullName evidence="3">Sex-determining region Y protein</fullName>
    </recommendedName>
    <alternativeName>
        <fullName evidence="10">Testis-determining factor</fullName>
    </alternativeName>
</protein>
<evidence type="ECO:0000256" key="3">
    <source>
        <dbReference type="ARBA" id="ARBA00019052"/>
    </source>
</evidence>
<keyword evidence="9" id="KW-0804">Transcription</keyword>
<dbReference type="Gene3D" id="1.10.30.10">
    <property type="entry name" value="High mobility group box domain"/>
    <property type="match status" value="1"/>
</dbReference>